<evidence type="ECO:0000256" key="1">
    <source>
        <dbReference type="ARBA" id="ARBA00022884"/>
    </source>
</evidence>
<dbReference type="SUPFAM" id="SSF52954">
    <property type="entry name" value="Class II aaRS ABD-related"/>
    <property type="match status" value="1"/>
</dbReference>
<dbReference type="FunFam" id="3.30.70.330:FF:001139">
    <property type="entry name" value="EG:BACR42I17.12 protein"/>
    <property type="match status" value="1"/>
</dbReference>
<gene>
    <name evidence="4" type="primary">Dana\GF23867</name>
    <name evidence="4" type="synonym">dana_GLEANR_8634</name>
    <name evidence="4" type="ORF">GF23867</name>
</gene>
<organism evidence="4 5">
    <name type="scientific">Drosophila ananassae</name>
    <name type="common">Fruit fly</name>
    <dbReference type="NCBI Taxonomy" id="7217"/>
    <lineage>
        <taxon>Eukaryota</taxon>
        <taxon>Metazoa</taxon>
        <taxon>Ecdysozoa</taxon>
        <taxon>Arthropoda</taxon>
        <taxon>Hexapoda</taxon>
        <taxon>Insecta</taxon>
        <taxon>Pterygota</taxon>
        <taxon>Neoptera</taxon>
        <taxon>Endopterygota</taxon>
        <taxon>Diptera</taxon>
        <taxon>Brachycera</taxon>
        <taxon>Muscomorpha</taxon>
        <taxon>Ephydroidea</taxon>
        <taxon>Drosophilidae</taxon>
        <taxon>Drosophila</taxon>
        <taxon>Sophophora</taxon>
    </lineage>
</organism>
<dbReference type="InterPro" id="IPR035979">
    <property type="entry name" value="RBD_domain_sf"/>
</dbReference>
<dbReference type="AlphaFoldDB" id="B3M4Y6"/>
<name>B3M4Y6_DROAN</name>
<dbReference type="Proteomes" id="UP000007801">
    <property type="component" value="Unassembled WGS sequence"/>
</dbReference>
<reference evidence="4 5" key="1">
    <citation type="journal article" date="2007" name="Nature">
        <title>Evolution of genes and genomes on the Drosophila phylogeny.</title>
        <authorList>
            <consortium name="Drosophila 12 Genomes Consortium"/>
            <person name="Clark A.G."/>
            <person name="Eisen M.B."/>
            <person name="Smith D.R."/>
            <person name="Bergman C.M."/>
            <person name="Oliver B."/>
            <person name="Markow T.A."/>
            <person name="Kaufman T.C."/>
            <person name="Kellis M."/>
            <person name="Gelbart W."/>
            <person name="Iyer V.N."/>
            <person name="Pollard D.A."/>
            <person name="Sackton T.B."/>
            <person name="Larracuente A.M."/>
            <person name="Singh N.D."/>
            <person name="Abad J.P."/>
            <person name="Abt D.N."/>
            <person name="Adryan B."/>
            <person name="Aguade M."/>
            <person name="Akashi H."/>
            <person name="Anderson W.W."/>
            <person name="Aquadro C.F."/>
            <person name="Ardell D.H."/>
            <person name="Arguello R."/>
            <person name="Artieri C.G."/>
            <person name="Barbash D.A."/>
            <person name="Barker D."/>
            <person name="Barsanti P."/>
            <person name="Batterham P."/>
            <person name="Batzoglou S."/>
            <person name="Begun D."/>
            <person name="Bhutkar A."/>
            <person name="Blanco E."/>
            <person name="Bosak S.A."/>
            <person name="Bradley R.K."/>
            <person name="Brand A.D."/>
            <person name="Brent M.R."/>
            <person name="Brooks A.N."/>
            <person name="Brown R.H."/>
            <person name="Butlin R.K."/>
            <person name="Caggese C."/>
            <person name="Calvi B.R."/>
            <person name="Bernardo de Carvalho A."/>
            <person name="Caspi A."/>
            <person name="Castrezana S."/>
            <person name="Celniker S.E."/>
            <person name="Chang J.L."/>
            <person name="Chapple C."/>
            <person name="Chatterji S."/>
            <person name="Chinwalla A."/>
            <person name="Civetta A."/>
            <person name="Clifton S.W."/>
            <person name="Comeron J.M."/>
            <person name="Costello J.C."/>
            <person name="Coyne J.A."/>
            <person name="Daub J."/>
            <person name="David R.G."/>
            <person name="Delcher A.L."/>
            <person name="Delehaunty K."/>
            <person name="Do C.B."/>
            <person name="Ebling H."/>
            <person name="Edwards K."/>
            <person name="Eickbush T."/>
            <person name="Evans J.D."/>
            <person name="Filipski A."/>
            <person name="Findeiss S."/>
            <person name="Freyhult E."/>
            <person name="Fulton L."/>
            <person name="Fulton R."/>
            <person name="Garcia A.C."/>
            <person name="Gardiner A."/>
            <person name="Garfield D.A."/>
            <person name="Garvin B.E."/>
            <person name="Gibson G."/>
            <person name="Gilbert D."/>
            <person name="Gnerre S."/>
            <person name="Godfrey J."/>
            <person name="Good R."/>
            <person name="Gotea V."/>
            <person name="Gravely B."/>
            <person name="Greenberg A.J."/>
            <person name="Griffiths-Jones S."/>
            <person name="Gross S."/>
            <person name="Guigo R."/>
            <person name="Gustafson E.A."/>
            <person name="Haerty W."/>
            <person name="Hahn M.W."/>
            <person name="Halligan D.L."/>
            <person name="Halpern A.L."/>
            <person name="Halter G.M."/>
            <person name="Han M.V."/>
            <person name="Heger A."/>
            <person name="Hillier L."/>
            <person name="Hinrichs A.S."/>
            <person name="Holmes I."/>
            <person name="Hoskins R.A."/>
            <person name="Hubisz M.J."/>
            <person name="Hultmark D."/>
            <person name="Huntley M.A."/>
            <person name="Jaffe D.B."/>
            <person name="Jagadeeshan S."/>
            <person name="Jeck W.R."/>
            <person name="Johnson J."/>
            <person name="Jones C.D."/>
            <person name="Jordan W.C."/>
            <person name="Karpen G.H."/>
            <person name="Kataoka E."/>
            <person name="Keightley P.D."/>
            <person name="Kheradpour P."/>
            <person name="Kirkness E.F."/>
            <person name="Koerich L.B."/>
            <person name="Kristiansen K."/>
            <person name="Kudrna D."/>
            <person name="Kulathinal R.J."/>
            <person name="Kumar S."/>
            <person name="Kwok R."/>
            <person name="Lander E."/>
            <person name="Langley C.H."/>
            <person name="Lapoint R."/>
            <person name="Lazzaro B.P."/>
            <person name="Lee S.J."/>
            <person name="Levesque L."/>
            <person name="Li R."/>
            <person name="Lin C.F."/>
            <person name="Lin M.F."/>
            <person name="Lindblad-Toh K."/>
            <person name="Llopart A."/>
            <person name="Long M."/>
            <person name="Low L."/>
            <person name="Lozovsky E."/>
            <person name="Lu J."/>
            <person name="Luo M."/>
            <person name="Machado C.A."/>
            <person name="Makalowski W."/>
            <person name="Marzo M."/>
            <person name="Matsuda M."/>
            <person name="Matzkin L."/>
            <person name="McAllister B."/>
            <person name="McBride C.S."/>
            <person name="McKernan B."/>
            <person name="McKernan K."/>
            <person name="Mendez-Lago M."/>
            <person name="Minx P."/>
            <person name="Mollenhauer M.U."/>
            <person name="Montooth K."/>
            <person name="Mount S.M."/>
            <person name="Mu X."/>
            <person name="Myers E."/>
            <person name="Negre B."/>
            <person name="Newfeld S."/>
            <person name="Nielsen R."/>
            <person name="Noor M.A."/>
            <person name="O'Grady P."/>
            <person name="Pachter L."/>
            <person name="Papaceit M."/>
            <person name="Parisi M.J."/>
            <person name="Parisi M."/>
            <person name="Parts L."/>
            <person name="Pedersen J.S."/>
            <person name="Pesole G."/>
            <person name="Phillippy A.M."/>
            <person name="Ponting C.P."/>
            <person name="Pop M."/>
            <person name="Porcelli D."/>
            <person name="Powell J.R."/>
            <person name="Prohaska S."/>
            <person name="Pruitt K."/>
            <person name="Puig M."/>
            <person name="Quesneville H."/>
            <person name="Ram K.R."/>
            <person name="Rand D."/>
            <person name="Rasmussen M.D."/>
            <person name="Reed L.K."/>
            <person name="Reenan R."/>
            <person name="Reily A."/>
            <person name="Remington K.A."/>
            <person name="Rieger T.T."/>
            <person name="Ritchie M.G."/>
            <person name="Robin C."/>
            <person name="Rogers Y.H."/>
            <person name="Rohde C."/>
            <person name="Rozas J."/>
            <person name="Rubenfield M.J."/>
            <person name="Ruiz A."/>
            <person name="Russo S."/>
            <person name="Salzberg S.L."/>
            <person name="Sanchez-Gracia A."/>
            <person name="Saranga D.J."/>
            <person name="Sato H."/>
            <person name="Schaeffer S.W."/>
            <person name="Schatz M.C."/>
            <person name="Schlenke T."/>
            <person name="Schwartz R."/>
            <person name="Segarra C."/>
            <person name="Singh R.S."/>
            <person name="Sirot L."/>
            <person name="Sirota M."/>
            <person name="Sisneros N.B."/>
            <person name="Smith C.D."/>
            <person name="Smith T.F."/>
            <person name="Spieth J."/>
            <person name="Stage D.E."/>
            <person name="Stark A."/>
            <person name="Stephan W."/>
            <person name="Strausberg R.L."/>
            <person name="Strempel S."/>
            <person name="Sturgill D."/>
            <person name="Sutton G."/>
            <person name="Sutton G.G."/>
            <person name="Tao W."/>
            <person name="Teichmann S."/>
            <person name="Tobari Y.N."/>
            <person name="Tomimura Y."/>
            <person name="Tsolas J.M."/>
            <person name="Valente V.L."/>
            <person name="Venter E."/>
            <person name="Venter J.C."/>
            <person name="Vicario S."/>
            <person name="Vieira F.G."/>
            <person name="Vilella A.J."/>
            <person name="Villasante A."/>
            <person name="Walenz B."/>
            <person name="Wang J."/>
            <person name="Wasserman M."/>
            <person name="Watts T."/>
            <person name="Wilson D."/>
            <person name="Wilson R.K."/>
            <person name="Wing R.A."/>
            <person name="Wolfner M.F."/>
            <person name="Wong A."/>
            <person name="Wong G.K."/>
            <person name="Wu C.I."/>
            <person name="Wu G."/>
            <person name="Yamamoto D."/>
            <person name="Yang H.P."/>
            <person name="Yang S.P."/>
            <person name="Yorke J.A."/>
            <person name="Yoshida K."/>
            <person name="Zdobnov E."/>
            <person name="Zhang P."/>
            <person name="Zhang Y."/>
            <person name="Zimin A.V."/>
            <person name="Baldwin J."/>
            <person name="Abdouelleil A."/>
            <person name="Abdulkadir J."/>
            <person name="Abebe A."/>
            <person name="Abera B."/>
            <person name="Abreu J."/>
            <person name="Acer S.C."/>
            <person name="Aftuck L."/>
            <person name="Alexander A."/>
            <person name="An P."/>
            <person name="Anderson E."/>
            <person name="Anderson S."/>
            <person name="Arachi H."/>
            <person name="Azer M."/>
            <person name="Bachantsang P."/>
            <person name="Barry A."/>
            <person name="Bayul T."/>
            <person name="Berlin A."/>
            <person name="Bessette D."/>
            <person name="Bloom T."/>
            <person name="Blye J."/>
            <person name="Boguslavskiy L."/>
            <person name="Bonnet C."/>
            <person name="Boukhgalter B."/>
            <person name="Bourzgui I."/>
            <person name="Brown A."/>
            <person name="Cahill P."/>
            <person name="Channer S."/>
            <person name="Cheshatsang Y."/>
            <person name="Chuda L."/>
            <person name="Citroen M."/>
            <person name="Collymore A."/>
            <person name="Cooke P."/>
            <person name="Costello M."/>
            <person name="D'Aco K."/>
            <person name="Daza R."/>
            <person name="De Haan G."/>
            <person name="DeGray S."/>
            <person name="DeMaso C."/>
            <person name="Dhargay N."/>
            <person name="Dooley K."/>
            <person name="Dooley E."/>
            <person name="Doricent M."/>
            <person name="Dorje P."/>
            <person name="Dorjee K."/>
            <person name="Dupes A."/>
            <person name="Elong R."/>
            <person name="Falk J."/>
            <person name="Farina A."/>
            <person name="Faro S."/>
            <person name="Ferguson D."/>
            <person name="Fisher S."/>
            <person name="Foley C.D."/>
            <person name="Franke A."/>
            <person name="Friedrich D."/>
            <person name="Gadbois L."/>
            <person name="Gearin G."/>
            <person name="Gearin C.R."/>
            <person name="Giannoukos G."/>
            <person name="Goode T."/>
            <person name="Graham J."/>
            <person name="Grandbois E."/>
            <person name="Grewal S."/>
            <person name="Gyaltsen K."/>
            <person name="Hafez N."/>
            <person name="Hagos B."/>
            <person name="Hall J."/>
            <person name="Henson C."/>
            <person name="Hollinger A."/>
            <person name="Honan T."/>
            <person name="Huard M.D."/>
            <person name="Hughes L."/>
            <person name="Hurhula B."/>
            <person name="Husby M.E."/>
            <person name="Kamat A."/>
            <person name="Kanga B."/>
            <person name="Kashin S."/>
            <person name="Khazanovich D."/>
            <person name="Kisner P."/>
            <person name="Lance K."/>
            <person name="Lara M."/>
            <person name="Lee W."/>
            <person name="Lennon N."/>
            <person name="Letendre F."/>
            <person name="LeVine R."/>
            <person name="Lipovsky A."/>
            <person name="Liu X."/>
            <person name="Liu J."/>
            <person name="Liu S."/>
            <person name="Lokyitsang T."/>
            <person name="Lokyitsang Y."/>
            <person name="Lubonja R."/>
            <person name="Lui A."/>
            <person name="MacDonald P."/>
            <person name="Magnisalis V."/>
            <person name="Maru K."/>
            <person name="Matthews C."/>
            <person name="McCusker W."/>
            <person name="McDonough S."/>
            <person name="Mehta T."/>
            <person name="Meldrim J."/>
            <person name="Meneus L."/>
            <person name="Mihai O."/>
            <person name="Mihalev A."/>
            <person name="Mihova T."/>
            <person name="Mittelman R."/>
            <person name="Mlenga V."/>
            <person name="Montmayeur A."/>
            <person name="Mulrain L."/>
            <person name="Navidi A."/>
            <person name="Naylor J."/>
            <person name="Negash T."/>
            <person name="Nguyen T."/>
            <person name="Nguyen N."/>
            <person name="Nicol R."/>
            <person name="Norbu C."/>
            <person name="Norbu N."/>
            <person name="Novod N."/>
            <person name="O'Neill B."/>
            <person name="Osman S."/>
            <person name="Markiewicz E."/>
            <person name="Oyono O.L."/>
            <person name="Patti C."/>
            <person name="Phunkhang P."/>
            <person name="Pierre F."/>
            <person name="Priest M."/>
            <person name="Raghuraman S."/>
            <person name="Rege F."/>
            <person name="Reyes R."/>
            <person name="Rise C."/>
            <person name="Rogov P."/>
            <person name="Ross K."/>
            <person name="Ryan E."/>
            <person name="Settipalli S."/>
            <person name="Shea T."/>
            <person name="Sherpa N."/>
            <person name="Shi L."/>
            <person name="Shih D."/>
            <person name="Sparrow T."/>
            <person name="Spaulding J."/>
            <person name="Stalker J."/>
            <person name="Stange-Thomann N."/>
            <person name="Stavropoulos S."/>
            <person name="Stone C."/>
            <person name="Strader C."/>
            <person name="Tesfaye S."/>
            <person name="Thomson T."/>
            <person name="Thoulutsang Y."/>
            <person name="Thoulutsang D."/>
            <person name="Topham K."/>
            <person name="Topping I."/>
            <person name="Tsamla T."/>
            <person name="Vassiliev H."/>
            <person name="Vo A."/>
            <person name="Wangchuk T."/>
            <person name="Wangdi T."/>
            <person name="Weiand M."/>
            <person name="Wilkinson J."/>
            <person name="Wilson A."/>
            <person name="Yadav S."/>
            <person name="Young G."/>
            <person name="Yu Q."/>
            <person name="Zembek L."/>
            <person name="Zhong D."/>
            <person name="Zimmer A."/>
            <person name="Zwirko Z."/>
            <person name="Jaffe D.B."/>
            <person name="Alvarez P."/>
            <person name="Brockman W."/>
            <person name="Butler J."/>
            <person name="Chin C."/>
            <person name="Gnerre S."/>
            <person name="Grabherr M."/>
            <person name="Kleber M."/>
            <person name="Mauceli E."/>
            <person name="MacCallum I."/>
        </authorList>
    </citation>
    <scope>NUCLEOTIDE SEQUENCE [LARGE SCALE GENOMIC DNA]</scope>
    <source>
        <strain evidence="5">Tucson 14024-0371.13</strain>
    </source>
</reference>
<feature type="domain" description="RRM" evidence="3">
    <location>
        <begin position="18"/>
        <end position="87"/>
    </location>
</feature>
<evidence type="ECO:0000259" key="3">
    <source>
        <dbReference type="PROSITE" id="PS50102"/>
    </source>
</evidence>
<dbReference type="Gene3D" id="3.40.50.800">
    <property type="entry name" value="Anticodon-binding domain"/>
    <property type="match status" value="1"/>
</dbReference>
<dbReference type="PROSITE" id="PS50102">
    <property type="entry name" value="RRM"/>
    <property type="match status" value="1"/>
</dbReference>
<protein>
    <recommendedName>
        <fullName evidence="3">RRM domain-containing protein</fullName>
    </recommendedName>
</protein>
<dbReference type="KEGG" id="dan:6506504"/>
<keyword evidence="1 2" id="KW-0694">RNA-binding</keyword>
<dbReference type="PhylomeDB" id="B3M4Y6"/>
<accession>B3M4Y6</accession>
<dbReference type="Pfam" id="PF00076">
    <property type="entry name" value="RRM_1"/>
    <property type="match status" value="1"/>
</dbReference>
<dbReference type="CTD" id="38795"/>
<dbReference type="InterPro" id="IPR012677">
    <property type="entry name" value="Nucleotide-bd_a/b_plait_sf"/>
</dbReference>
<dbReference type="InterPro" id="IPR036621">
    <property type="entry name" value="Anticodon-bd_dom_sf"/>
</dbReference>
<evidence type="ECO:0000313" key="4">
    <source>
        <dbReference type="EMBL" id="EDV40560.1"/>
    </source>
</evidence>
<dbReference type="InterPro" id="IPR052600">
    <property type="entry name" value="Nuc_rcpt_coact/corep"/>
</dbReference>
<proteinExistence type="predicted"/>
<dbReference type="GeneID" id="6506504"/>
<dbReference type="OMA" id="PINDCEI"/>
<dbReference type="GO" id="GO:0003723">
    <property type="term" value="F:RNA binding"/>
    <property type="evidence" value="ECO:0007669"/>
    <property type="project" value="UniProtKB-UniRule"/>
</dbReference>
<sequence>MTETSGYNITKDPELIKSRVFLGNIPNCTREELVSICLPYGKVLGSMVQKNYGFVQFETEEIANKAAFALHKSIFKSKQLTVRNASQKGKMPNTPKKNTPQVPPAHVAVPGGHGMPPVEAEDVLINDCEIIVVNRDNTHYAENIEDRLRNCGMRVDVLFPNEDVMLGKVLANISSRGCLYAVVVTPQHEALNSITVNILYGVPAEHRNMPLEDAITLIATDFRLKKQRDAVVTPAQFVHKVRRHPEKMQQLLNRLADNHPLTALQYECIIKYLEDERAEQLKKEVGEANAASKLKAPDPEIEQQKKILSIMNKPNVTEVNSNLLYSSLDAVKDDHRLMELLADQRVMAALESVYNSDVLQTVSEFL</sequence>
<keyword evidence="5" id="KW-1185">Reference proteome</keyword>
<dbReference type="SMART" id="SM00360">
    <property type="entry name" value="RRM"/>
    <property type="match status" value="1"/>
</dbReference>
<dbReference type="eggNOG" id="KOG0845">
    <property type="taxonomic scope" value="Eukaryota"/>
</dbReference>
<dbReference type="InParanoid" id="B3M4Y6"/>
<evidence type="ECO:0000256" key="2">
    <source>
        <dbReference type="PROSITE-ProRule" id="PRU00176"/>
    </source>
</evidence>
<dbReference type="InterPro" id="IPR004154">
    <property type="entry name" value="Anticodon-bd"/>
</dbReference>
<dbReference type="Gene3D" id="3.30.70.330">
    <property type="match status" value="1"/>
</dbReference>
<dbReference type="HOGENOM" id="CLU_040969_0_0_1"/>
<dbReference type="Pfam" id="PF03129">
    <property type="entry name" value="HGTP_anticodon"/>
    <property type="match status" value="1"/>
</dbReference>
<dbReference type="SUPFAM" id="SSF54928">
    <property type="entry name" value="RNA-binding domain, RBD"/>
    <property type="match status" value="1"/>
</dbReference>
<dbReference type="EMBL" id="CH902618">
    <property type="protein sequence ID" value="EDV40560.1"/>
    <property type="molecule type" value="Genomic_DNA"/>
</dbReference>
<dbReference type="OrthoDB" id="10044938at2759"/>
<dbReference type="InterPro" id="IPR000504">
    <property type="entry name" value="RRM_dom"/>
</dbReference>
<dbReference type="FunCoup" id="B3M4Y6">
    <property type="interactions" value="242"/>
</dbReference>
<dbReference type="SMR" id="B3M4Y6"/>
<evidence type="ECO:0000313" key="5">
    <source>
        <dbReference type="Proteomes" id="UP000007801"/>
    </source>
</evidence>
<dbReference type="PANTHER" id="PTHR23295">
    <property type="entry name" value="NUCLEAR RECEPTOR COACTIVATOR 5-RELATED"/>
    <property type="match status" value="1"/>
</dbReference>
<dbReference type="PANTHER" id="PTHR23295:SF6">
    <property type="entry name" value="NEOSIN, ISOFORM A"/>
    <property type="match status" value="1"/>
</dbReference>